<dbReference type="Proteomes" id="UP001500729">
    <property type="component" value="Unassembled WGS sequence"/>
</dbReference>
<feature type="transmembrane region" description="Helical" evidence="1">
    <location>
        <begin position="79"/>
        <end position="97"/>
    </location>
</feature>
<keyword evidence="1" id="KW-0812">Transmembrane</keyword>
<sequence>MGKQRDLRVGDRERELAMELLGRHMSAGRLEVDEYDQRCVRAASARYASELDALFDDLPSPRPSDHAPVPVRPAPASRTGNVVLVACVGAMLVFLAIVVKQPAFVVLLVLAFGLWFARGRR</sequence>
<keyword evidence="1" id="KW-1133">Transmembrane helix</keyword>
<comment type="caution">
    <text evidence="3">The sequence shown here is derived from an EMBL/GenBank/DDBJ whole genome shotgun (WGS) entry which is preliminary data.</text>
</comment>
<feature type="transmembrane region" description="Helical" evidence="1">
    <location>
        <begin position="103"/>
        <end position="119"/>
    </location>
</feature>
<dbReference type="RefSeq" id="WP_009945115.1">
    <property type="nucleotide sequence ID" value="NZ_BAAAGS010000024.1"/>
</dbReference>
<gene>
    <name evidence="3" type="ORF">GCM10009533_38230</name>
</gene>
<dbReference type="InterPro" id="IPR012551">
    <property type="entry name" value="DUF1707_SHOCT-like"/>
</dbReference>
<protein>
    <recommendedName>
        <fullName evidence="2">DUF1707 domain-containing protein</fullName>
    </recommendedName>
</protein>
<dbReference type="Pfam" id="PF08044">
    <property type="entry name" value="DUF1707"/>
    <property type="match status" value="1"/>
</dbReference>
<evidence type="ECO:0000256" key="1">
    <source>
        <dbReference type="SAM" id="Phobius"/>
    </source>
</evidence>
<evidence type="ECO:0000313" key="4">
    <source>
        <dbReference type="Proteomes" id="UP001500729"/>
    </source>
</evidence>
<evidence type="ECO:0000259" key="2">
    <source>
        <dbReference type="Pfam" id="PF08044"/>
    </source>
</evidence>
<accession>A0ABN1D6J8</accession>
<evidence type="ECO:0000313" key="3">
    <source>
        <dbReference type="EMBL" id="GAA0535429.1"/>
    </source>
</evidence>
<proteinExistence type="predicted"/>
<organism evidence="3 4">
    <name type="scientific">Saccharopolyspora erythraea</name>
    <name type="common">Streptomyces erythraeus</name>
    <dbReference type="NCBI Taxonomy" id="1836"/>
    <lineage>
        <taxon>Bacteria</taxon>
        <taxon>Bacillati</taxon>
        <taxon>Actinomycetota</taxon>
        <taxon>Actinomycetes</taxon>
        <taxon>Pseudonocardiales</taxon>
        <taxon>Pseudonocardiaceae</taxon>
        <taxon>Saccharopolyspora</taxon>
    </lineage>
</organism>
<reference evidence="3 4" key="1">
    <citation type="journal article" date="2019" name="Int. J. Syst. Evol. Microbiol.">
        <title>The Global Catalogue of Microorganisms (GCM) 10K type strain sequencing project: providing services to taxonomists for standard genome sequencing and annotation.</title>
        <authorList>
            <consortium name="The Broad Institute Genomics Platform"/>
            <consortium name="The Broad Institute Genome Sequencing Center for Infectious Disease"/>
            <person name="Wu L."/>
            <person name="Ma J."/>
        </authorList>
    </citation>
    <scope>NUCLEOTIDE SEQUENCE [LARGE SCALE GENOMIC DNA]</scope>
    <source>
        <strain evidence="3 4">JCM 10303</strain>
    </source>
</reference>
<keyword evidence="1" id="KW-0472">Membrane</keyword>
<feature type="domain" description="DUF1707" evidence="2">
    <location>
        <begin position="7"/>
        <end position="59"/>
    </location>
</feature>
<dbReference type="EMBL" id="BAAAGS010000024">
    <property type="protein sequence ID" value="GAA0535429.1"/>
    <property type="molecule type" value="Genomic_DNA"/>
</dbReference>
<name>A0ABN1D6J8_SACER</name>
<keyword evidence="4" id="KW-1185">Reference proteome</keyword>